<protein>
    <submittedName>
        <fullName evidence="3">ParA family protein</fullName>
    </submittedName>
</protein>
<evidence type="ECO:0000313" key="5">
    <source>
        <dbReference type="Proteomes" id="UP000655994"/>
    </source>
</evidence>
<evidence type="ECO:0000313" key="2">
    <source>
        <dbReference type="EMBL" id="MBJ7265534.1"/>
    </source>
</evidence>
<dbReference type="Pfam" id="PF13614">
    <property type="entry name" value="AAA_31"/>
    <property type="match status" value="1"/>
</dbReference>
<dbReference type="AlphaFoldDB" id="A0A8I1GD80"/>
<feature type="domain" description="AAA" evidence="1">
    <location>
        <begin position="123"/>
        <end position="294"/>
    </location>
</feature>
<accession>A0A8I1GD80</accession>
<evidence type="ECO:0000313" key="4">
    <source>
        <dbReference type="Proteomes" id="UP000621390"/>
    </source>
</evidence>
<dbReference type="InterPro" id="IPR027417">
    <property type="entry name" value="P-loop_NTPase"/>
</dbReference>
<name>A0A8I1GD80_9GAMM</name>
<comment type="caution">
    <text evidence="3">The sequence shown here is derived from an EMBL/GenBank/DDBJ whole genome shotgun (WGS) entry which is preliminary data.</text>
</comment>
<evidence type="ECO:0000313" key="3">
    <source>
        <dbReference type="EMBL" id="MBJ7316792.1"/>
    </source>
</evidence>
<dbReference type="Proteomes" id="UP000655994">
    <property type="component" value="Unassembled WGS sequence"/>
</dbReference>
<evidence type="ECO:0000259" key="1">
    <source>
        <dbReference type="Pfam" id="PF13614"/>
    </source>
</evidence>
<sequence>MEQTATNQTENTVNTATEWATNAATYLDECNLEKSAEFQKEPRRYTQKEAVDYLRINAKTLKSYVAELGIDPTNGDHDHASWSITIDELYRIYDYTLAQTKEGKKFNIKPLFKRTQLQKAVRISLNNQKGGCGKTVASVSLASGIATEYRERYRVLLVDTDPQSNASQYYAPGAHQQDRLTATDLMLDNFDLDEGETFRDVVKSSCLKTTIPNLDILPATQSDRSIDNLDRFVKSNDVENPYGLLDNILNQVEDDYDIIIIDTPPATNMATFNAYFAATGIVVPVSPEAHDLKATAGYFEFLPTLVSTLQNYGHPGYEFMRVLLTNYSNNSVGAQENRSELTRMVGSAKYEAGIVESEAIRKLANDDLSVFDVSQSQYPRTKQTFLSCKTNLMAVIDALMNDIFAVWKKQESEVK</sequence>
<gene>
    <name evidence="2" type="ORF">JHC10_01115</name>
    <name evidence="3" type="ORF">JHC11_12425</name>
</gene>
<dbReference type="InterPro" id="IPR025669">
    <property type="entry name" value="AAA_dom"/>
</dbReference>
<dbReference type="InterPro" id="IPR050678">
    <property type="entry name" value="DNA_Partitioning_ATPase"/>
</dbReference>
<dbReference type="Gene3D" id="3.40.50.300">
    <property type="entry name" value="P-loop containing nucleotide triphosphate hydrolases"/>
    <property type="match status" value="1"/>
</dbReference>
<dbReference type="EMBL" id="JAEMOP010000009">
    <property type="protein sequence ID" value="MBJ7316792.1"/>
    <property type="molecule type" value="Genomic_DNA"/>
</dbReference>
<proteinExistence type="predicted"/>
<dbReference type="PANTHER" id="PTHR13696">
    <property type="entry name" value="P-LOOP CONTAINING NUCLEOSIDE TRIPHOSPHATE HYDROLASE"/>
    <property type="match status" value="1"/>
</dbReference>
<dbReference type="Proteomes" id="UP000621390">
    <property type="component" value="Unassembled WGS sequence"/>
</dbReference>
<dbReference type="SUPFAM" id="SSF52540">
    <property type="entry name" value="P-loop containing nucleoside triphosphate hydrolases"/>
    <property type="match status" value="1"/>
</dbReference>
<keyword evidence="5" id="KW-1185">Reference proteome</keyword>
<dbReference type="CDD" id="cd02042">
    <property type="entry name" value="ParAB_family"/>
    <property type="match status" value="1"/>
</dbReference>
<dbReference type="EMBL" id="JAEMOS010000002">
    <property type="protein sequence ID" value="MBJ7265534.1"/>
    <property type="molecule type" value="Genomic_DNA"/>
</dbReference>
<reference evidence="3 5" key="1">
    <citation type="submission" date="2020-09" db="EMBL/GenBank/DDBJ databases">
        <title>Draft Genomes of Bacterial Isolates from North Pond Shallow Sediments.</title>
        <authorList>
            <person name="Kiel Reese B."/>
            <person name="Mullis M."/>
            <person name="Weisend R.E."/>
        </authorList>
    </citation>
    <scope>NUCLEOTIDE SEQUENCE</scope>
    <source>
        <strain evidence="3">KJE-2</strain>
        <strain evidence="2 5">KJE-3</strain>
    </source>
</reference>
<dbReference type="RefSeq" id="WP_199493393.1">
    <property type="nucleotide sequence ID" value="NZ_JAEMOP010000009.1"/>
</dbReference>
<dbReference type="PANTHER" id="PTHR13696:SF52">
    <property type="entry name" value="PARA FAMILY PROTEIN CT_582"/>
    <property type="match status" value="1"/>
</dbReference>
<organism evidence="3 4">
    <name type="scientific">Idiomarina abyssalis</name>
    <dbReference type="NCBI Taxonomy" id="86102"/>
    <lineage>
        <taxon>Bacteria</taxon>
        <taxon>Pseudomonadati</taxon>
        <taxon>Pseudomonadota</taxon>
        <taxon>Gammaproteobacteria</taxon>
        <taxon>Alteromonadales</taxon>
        <taxon>Idiomarinaceae</taxon>
        <taxon>Idiomarina</taxon>
    </lineage>
</organism>